<feature type="domain" description="Prion-inhibition and propagation HeLo" evidence="1">
    <location>
        <begin position="7"/>
        <end position="173"/>
    </location>
</feature>
<evidence type="ECO:0000313" key="3">
    <source>
        <dbReference type="Proteomes" id="UP000664534"/>
    </source>
</evidence>
<dbReference type="InterPro" id="IPR029498">
    <property type="entry name" value="HeLo_dom"/>
</dbReference>
<protein>
    <recommendedName>
        <fullName evidence="1">Prion-inhibition and propagation HeLo domain-containing protein</fullName>
    </recommendedName>
</protein>
<proteinExistence type="predicted"/>
<reference evidence="2" key="1">
    <citation type="submission" date="2021-03" db="EMBL/GenBank/DDBJ databases">
        <authorList>
            <person name="Tagirdzhanova G."/>
        </authorList>
    </citation>
    <scope>NUCLEOTIDE SEQUENCE</scope>
</reference>
<dbReference type="PANTHER" id="PTHR37542">
    <property type="entry name" value="HELO DOMAIN-CONTAINING PROTEIN-RELATED"/>
    <property type="match status" value="1"/>
</dbReference>
<dbReference type="Gene3D" id="1.20.120.1020">
    <property type="entry name" value="Prion-inhibition and propagation, HeLo domain"/>
    <property type="match status" value="1"/>
</dbReference>
<dbReference type="EMBL" id="CAJPDT010000160">
    <property type="protein sequence ID" value="CAF9941880.1"/>
    <property type="molecule type" value="Genomic_DNA"/>
</dbReference>
<name>A0A8H3J757_9LECA</name>
<dbReference type="InterPro" id="IPR038305">
    <property type="entry name" value="HeLo_sf"/>
</dbReference>
<gene>
    <name evidence="2" type="ORF">IMSHALPRED_003079</name>
</gene>
<sequence length="176" mass="19831">MEPVSLGIGIAALFASWIECFEYFKAGKGFKRNFEVLLVQLEYQQERPLVWGDLAGIGREEQQKLAPMAESGQKREDLTKRCLDTIHHLLKDTETLKSKYGLKAYTPAGDTGPRSGISSNALKRFRLRLGRQPQGPSVLDKTRWAIHDETNFQKLLEDIRDLIDGLTTTVPVSSEP</sequence>
<evidence type="ECO:0000259" key="1">
    <source>
        <dbReference type="Pfam" id="PF14479"/>
    </source>
</evidence>
<dbReference type="OrthoDB" id="20872at2759"/>
<dbReference type="PANTHER" id="PTHR37542:SF3">
    <property type="entry name" value="PRION-INHIBITION AND PROPAGATION HELO DOMAIN-CONTAINING PROTEIN"/>
    <property type="match status" value="1"/>
</dbReference>
<organism evidence="2 3">
    <name type="scientific">Imshaugia aleurites</name>
    <dbReference type="NCBI Taxonomy" id="172621"/>
    <lineage>
        <taxon>Eukaryota</taxon>
        <taxon>Fungi</taxon>
        <taxon>Dikarya</taxon>
        <taxon>Ascomycota</taxon>
        <taxon>Pezizomycotina</taxon>
        <taxon>Lecanoromycetes</taxon>
        <taxon>OSLEUM clade</taxon>
        <taxon>Lecanoromycetidae</taxon>
        <taxon>Lecanorales</taxon>
        <taxon>Lecanorineae</taxon>
        <taxon>Parmeliaceae</taxon>
        <taxon>Imshaugia</taxon>
    </lineage>
</organism>
<dbReference type="Pfam" id="PF14479">
    <property type="entry name" value="HeLo"/>
    <property type="match status" value="1"/>
</dbReference>
<keyword evidence="3" id="KW-1185">Reference proteome</keyword>
<comment type="caution">
    <text evidence="2">The sequence shown here is derived from an EMBL/GenBank/DDBJ whole genome shotgun (WGS) entry which is preliminary data.</text>
</comment>
<evidence type="ECO:0000313" key="2">
    <source>
        <dbReference type="EMBL" id="CAF9941880.1"/>
    </source>
</evidence>
<dbReference type="AlphaFoldDB" id="A0A8H3J757"/>
<accession>A0A8H3J757</accession>
<dbReference type="Proteomes" id="UP000664534">
    <property type="component" value="Unassembled WGS sequence"/>
</dbReference>